<keyword evidence="2" id="KW-0812">Transmembrane</keyword>
<feature type="transmembrane region" description="Helical" evidence="2">
    <location>
        <begin position="264"/>
        <end position="286"/>
    </location>
</feature>
<keyword evidence="2" id="KW-1133">Transmembrane helix</keyword>
<reference evidence="3 4" key="1">
    <citation type="submission" date="2020-08" db="EMBL/GenBank/DDBJ databases">
        <title>Sequencing the genomes of 1000 actinobacteria strains.</title>
        <authorList>
            <person name="Klenk H.-P."/>
        </authorList>
    </citation>
    <scope>NUCLEOTIDE SEQUENCE [LARGE SCALE GENOMIC DNA]</scope>
    <source>
        <strain evidence="3 4">DSM 43582</strain>
    </source>
</reference>
<protein>
    <submittedName>
        <fullName evidence="3">Uncharacterized protein</fullName>
    </submittedName>
</protein>
<accession>A0A7W9PMK2</accession>
<feature type="transmembrane region" description="Helical" evidence="2">
    <location>
        <begin position="147"/>
        <end position="167"/>
    </location>
</feature>
<dbReference type="RefSeq" id="WP_157185759.1">
    <property type="nucleotide sequence ID" value="NZ_JACHIT010000002.1"/>
</dbReference>
<feature type="transmembrane region" description="Helical" evidence="2">
    <location>
        <begin position="65"/>
        <end position="85"/>
    </location>
</feature>
<dbReference type="AlphaFoldDB" id="A0A7W9PMK2"/>
<keyword evidence="2" id="KW-0472">Membrane</keyword>
<keyword evidence="4" id="KW-1185">Reference proteome</keyword>
<feature type="region of interest" description="Disordered" evidence="1">
    <location>
        <begin position="1"/>
        <end position="56"/>
    </location>
</feature>
<feature type="transmembrane region" description="Helical" evidence="2">
    <location>
        <begin position="173"/>
        <end position="192"/>
    </location>
</feature>
<feature type="transmembrane region" description="Helical" evidence="2">
    <location>
        <begin position="204"/>
        <end position="224"/>
    </location>
</feature>
<evidence type="ECO:0000256" key="2">
    <source>
        <dbReference type="SAM" id="Phobius"/>
    </source>
</evidence>
<sequence>MTGNKNNPESADKPAEDPETSAGAREEPQPRNDADKTSSGGSDDTTRDAKTPPGLVPLEPNDQAIIVWASSLLVLIVIGIVGWTNRNLFDFPIHLAIADVAYLILSPLVLLPVGTALAKLVGKQDHNEHPSHREKAAQADKQKQWRYFFFLWISSIAQFAIITGLIAETGGVVNSPYAPILITFLTLALYVARGGDRKSRLRGTGSILILWTTGVILLTALTVVQRWVEPLKPERQVQQAVDELAVKCQTPTVLVEPAIPMLPYWWVNIITLSIGMLIAFGIKYFANLDMRESST</sequence>
<gene>
    <name evidence="3" type="ORF">BJY24_007346</name>
</gene>
<comment type="caution">
    <text evidence="3">The sequence shown here is derived from an EMBL/GenBank/DDBJ whole genome shotgun (WGS) entry which is preliminary data.</text>
</comment>
<organism evidence="3 4">
    <name type="scientific">Nocardia transvalensis</name>
    <dbReference type="NCBI Taxonomy" id="37333"/>
    <lineage>
        <taxon>Bacteria</taxon>
        <taxon>Bacillati</taxon>
        <taxon>Actinomycetota</taxon>
        <taxon>Actinomycetes</taxon>
        <taxon>Mycobacteriales</taxon>
        <taxon>Nocardiaceae</taxon>
        <taxon>Nocardia</taxon>
    </lineage>
</organism>
<feature type="transmembrane region" description="Helical" evidence="2">
    <location>
        <begin position="91"/>
        <end position="113"/>
    </location>
</feature>
<evidence type="ECO:0000313" key="4">
    <source>
        <dbReference type="Proteomes" id="UP000540412"/>
    </source>
</evidence>
<evidence type="ECO:0000313" key="3">
    <source>
        <dbReference type="EMBL" id="MBB5918434.1"/>
    </source>
</evidence>
<name>A0A7W9PMK2_9NOCA</name>
<dbReference type="EMBL" id="JACHIT010000002">
    <property type="protein sequence ID" value="MBB5918434.1"/>
    <property type="molecule type" value="Genomic_DNA"/>
</dbReference>
<proteinExistence type="predicted"/>
<dbReference type="Proteomes" id="UP000540412">
    <property type="component" value="Unassembled WGS sequence"/>
</dbReference>
<feature type="compositionally biased region" description="Basic and acidic residues" evidence="1">
    <location>
        <begin position="24"/>
        <end position="36"/>
    </location>
</feature>
<evidence type="ECO:0000256" key="1">
    <source>
        <dbReference type="SAM" id="MobiDB-lite"/>
    </source>
</evidence>